<sequence length="3725" mass="404936">MVPDRQPLNILFILFALISLIDLTLQAPLTGNAPQQIDQCPGNGIYGYLNGTQIGKRDDYIHLEMEDLNLEECIKQCYGNHFCYSIYYDETIKNRCVFYYYAGYNCTGKTLVPISSLKHEGKPITLDCIRCPGKGDILSTTHQTIVGNIDIGNSVNGISINDDKINSIEKANIIQQSPNTDDSSCVLEFIPNFEDVGDEVGELFTNTINDIKDEKECAKLCHNSKCDYAMYKPSTKICSYISDYFGFIKNCSSKPLQNFVLGVMDNKTIETIQIECIRCRQNHIEDVKNINDNKINHSSSKNNEGKYFIKIKKIWGLKILFLFVNEIINYYHFVGEWQSMTVDPGDAVTWPTNLQLSGHCVVVFQVDEDEERISKLEFSNETQLQTVEQCAAHCYKSSCSNAVFQFLEHGKGICKISTNTSDICSGNHQHHYRFYTTKTVGIQCIRCLAKKPTTHSPNSLLPGFMDLSSTTAAPPTEEPSITPEQQYESNEGGKSETKMLTSPDGQIDKGGEVKEDDEEHTDISLKTARPPSSAPIDEEEVRSGATSTTPKVNSNEESESSPTKDISTTESTSTKDVTTTVAPSLTTIETPVVSKVVPKEKNGNEDPYLRSCVVAFQVKPFLLEDEPKQNEPLMEYEFLTDSVSICATKCYNNGCTGAIYNAETNKCVLQLGKVLKCIGGDTYNNYFPEKNEKIRLFCISCTPDNFKGIEGQIRSNKNGSESTTIVSKIDAGTVGSESDLNNVTTSPVVKPGSVFEALTTTPKDENEESTTVGSKKDDESLGNTTGDQSTETTTLISERGNINKITTSSNGIMKSESTTGSSSGDDITEPDKSQDTNVNQTTSLPSSESKEGESSEVTTKSPETKENEGSITTIVPEISEGNKLSTAIPKSDKEIEETTISTDVEGSGISSDRFDGEDKTTTNSRSEDEATTIITEGSTAVPEVKKEEDGATSSSGSETQDKVTTVLTGEDNIATTPSAEYKKEGTELNKFSESDKKKGETTTDGTVTDKEKMDTTPLPESEKEEKVTTILSREDNQATVPTSVDKINGMETTISLENEKDQSTMTEGDENKATTILPEGEHKGIEMTTVSKIENEGSGDATVGQEGKEKLETTTNIQEFEQETSVKASSERDKTIETTTNIPELGLEISKDINPKQSEKLSESETIEPTSIKPEGLEKMFESSTAPTEENVEFGDSENDKTVATTLLIPVEFETTTAKGLEIGKDNENGPIQKPVGESESTTIEPEEGSGVEEIDGKASTIIDIKDNPSEEDVNLDEERKSTVIPIIDSNQNTENLFPEEKPSTTVSPNNIDSTTVSSVNGESLSADEKARDKETTTASTDLEETKLETVPMTDDKGEEDTETTNPSNANGESSSHEENVEEKEPTTMSPDIEETKLETVPLVGDKSEEGTETTTASSADRWSLSSDRIAEDRASTTISPLDGQESSSSVSKTEGKGDVTTISPDSEQEKLETISPNGEKAGKGPESTTVPSENKEPLLTDEKEPTTISPLDGQESSSSVSKAEGKGDVTTISPDSEQEKLETISPNGGKAGKGSESTTVSSENKEPLSTDEKEITTISPLDGQESSSSVSKTEGKGDMTTSSPEVEQIKLETVPSIGDNTQATVESFNPETTTFSLPEMGLEISNDRGLQSIPTKDQNKSVTESVTEASTKANEVTSIKPKDENNNLATIFPKSEVDTKKQSTVSVEPENTTGVSEFEKGDEDEKVIPDNQKETTTNVPPLRSENQNVESSSAPENAREVDINRNLPEEAKESEVSATTTEKTIENLDKTTLIPETEKEASTSAGTLDSKNGGSEITTITKERVEDKEELTTISSNVDKEPFAASTTPESKTEPENVATVAPELDNGGKTTPEVFDKENKGLSTTIEPEVRAESFDFESGSKKLPTTVSNKESDLTTVVPKIETTKEGIVGGKEIDLTIVTPKSDATDEGTISGKESDITTVVPKNNTTDEGEENRKKSGESTTVHLDDKNEEGSFVTTKSPEKNTSEFESTQTEGSGETPENENGEPTVFSTDKEDEELTTIAPDAGKEVTNIQKISSESETIEPSTISTGSEFIATTPGNVEETTLTSNLEKDEKSELESTTLSGKDNKGEQKSTTELTSVDFENQGKPLEGSAFGEKEMTLKTTITPEKENGSSDKDITPLPKNAEESNNEKPSKGDDANENEPSHNETTQSPKDVEESNNKNVTEEGVDKDSGESSGEEIVDNQEFSSNNTNGLPEMGLEISRFRGLSADPSNKTESSTSLPKTSHNEDESSSITISTEAITEENEATSTIDSEKKEDGTTIKPMESTEPSSLTESSIDDSKTTIKIEKVQKESEEPESTTKIMSLESPTTILPESEGSGIEDESKGTKIESTTENMTHDAKKTEELFPDDEQIEKLHAQSSTTKLASEQPSTTTESSNGPAFVTEDEEESEDKGTPTSIVFETTVKNDLNVDLTTITSIIDKINDKETTIQTTETLITTTAIPIDEQLFTVQPFKGLDVQSSKKNQSTNDFTTIPGEIKENEQGSNLSSSTSIQQTGSIGKVTSESVLETTEKPEVKDNEEVKGSTISSIKNNSEGSRDEKLSSTTVSTIESSTKSEESGITTVGLEESKNEGDGKESTIESRIVSDGNENNDHTTTISIETKGEENDKENSLTTTIPKVIEGEIGGTTIKGSEQEDSKVTTEPKSKPESVDFEFSEKTSVASSENIELTTIGTLKSEGQNEKVIIEGSGEEVETTTLGDQKSDGKVTRPETEEEEIITTLLPATKMTIIEGENKTSTLSPLAGDLEVTETNNTKEVSTINNVNKTSLGKTPSEGDNVNVIITASTVKTVLNETTSSEENGELPNEKSFKQDNSQTTITTSSTTTQNPTDIKIQTMSTKIDSEGPAFVTEEPEVTDKMQGQTSTATETPDQLTTQSLESPKSDGSKFEELIPEEKKKEEELDASKIDFGPTTTIGNSQVDGQATTIESVKGFGEDLQTTTSTIITEDDGSIIDTSILKKGKIDTTNPKETDVTLITEDSVATTIDIKDEGNSEESTVKTNLESNEETTTAKESFVTESPNKSGTTIVSEKDEESDKESNKDSNSHDGFVIEKVETTTLKDKTKETKGVDTTTVSEEIMSKVTFKQDNEDEIPSSGIKTTIQPKDKEIEFSAKENTKPPKEETTITSISGLEETSLPEEEKGKSQKVTEKPFDTISTVKSDESETESGQTAISQDNLTTQKSSEDKTTEGKVDVEETTVKSTIDIIEGTTDFSGEPTDTQSTHTPIIHNETSTTSESLTTEVTFAVTKEQGTAESIDSATINKHIDLPKTVGKVDSPISIGEKIVKEDDSEEKSTGKEDYEDKVFVEDIDSKSHGKDKVHTTTEPPVAAVADLVHTLSRTNDLDLLLRGASKQLVDIRKNAKCGLNTLRFAARAMKDFSQEYEVIESVPSLYACLEACYEAGCKKAAFVPYPQPKCLMHYELGTTLVNSCTSSSIYQLTTHWHFSNPSEVIEILCLVCDNDNENSKEKLQIENVFNLLVDDTRKGMEQQAYMTEICNGAGRLEFQVKPVSKYPRLNITHDVPANSPAECAMKCKENGHCDLAGFVPSPHAKSSGLCLLTSDTHYCDYEDETYKHVSQHQSEVPFLLHCIRCSKCRYNLIPVIPGITEVIPFETTETANSIEECALKCSKRKCTTAQFNPKSLTCSTTINPSFKSTCPTEKAIQVDGNLQIRLHCVSCIN</sequence>
<feature type="compositionally biased region" description="Polar residues" evidence="1">
    <location>
        <begin position="2905"/>
        <end position="2926"/>
    </location>
</feature>
<feature type="compositionally biased region" description="Polar residues" evidence="1">
    <location>
        <begin position="1577"/>
        <end position="1593"/>
    </location>
</feature>
<feature type="region of interest" description="Disordered" evidence="1">
    <location>
        <begin position="1650"/>
        <end position="1676"/>
    </location>
</feature>
<feature type="compositionally biased region" description="Polar residues" evidence="1">
    <location>
        <begin position="781"/>
        <end position="796"/>
    </location>
</feature>
<feature type="compositionally biased region" description="Low complexity" evidence="1">
    <location>
        <begin position="815"/>
        <end position="825"/>
    </location>
</feature>
<feature type="compositionally biased region" description="Basic and acidic residues" evidence="1">
    <location>
        <begin position="3149"/>
        <end position="3169"/>
    </location>
</feature>
<feature type="compositionally biased region" description="Polar residues" evidence="1">
    <location>
        <begin position="951"/>
        <end position="978"/>
    </location>
</feature>
<feature type="compositionally biased region" description="Polar residues" evidence="1">
    <location>
        <begin position="2405"/>
        <end position="2426"/>
    </location>
</feature>
<feature type="compositionally biased region" description="Basic and acidic residues" evidence="1">
    <location>
        <begin position="3228"/>
        <end position="3244"/>
    </location>
</feature>
<feature type="compositionally biased region" description="Polar residues" evidence="1">
    <location>
        <begin position="1703"/>
        <end position="1716"/>
    </location>
</feature>
<dbReference type="PANTHER" id="PTHR21583:SF8">
    <property type="entry name" value="PROTEIN ELYS"/>
    <property type="match status" value="1"/>
</dbReference>
<feature type="compositionally biased region" description="Polar residues" evidence="1">
    <location>
        <begin position="803"/>
        <end position="812"/>
    </location>
</feature>
<feature type="region of interest" description="Disordered" evidence="1">
    <location>
        <begin position="1946"/>
        <end position="2039"/>
    </location>
</feature>
<reference evidence="4" key="1">
    <citation type="submission" date="2017-02" db="UniProtKB">
        <authorList>
            <consortium name="WormBaseParasite"/>
        </authorList>
    </citation>
    <scope>IDENTIFICATION</scope>
</reference>
<feature type="compositionally biased region" description="Basic and acidic residues" evidence="1">
    <location>
        <begin position="2325"/>
        <end position="2340"/>
    </location>
</feature>
<feature type="compositionally biased region" description="Basic and acidic residues" evidence="1">
    <location>
        <begin position="1822"/>
        <end position="1832"/>
    </location>
</feature>
<feature type="compositionally biased region" description="Basic and acidic residues" evidence="1">
    <location>
        <begin position="1758"/>
        <end position="1776"/>
    </location>
</feature>
<feature type="compositionally biased region" description="Polar residues" evidence="1">
    <location>
        <begin position="898"/>
        <end position="910"/>
    </location>
</feature>
<feature type="region of interest" description="Disordered" evidence="1">
    <location>
        <begin position="458"/>
        <end position="580"/>
    </location>
</feature>
<feature type="compositionally biased region" description="Basic and acidic residues" evidence="1">
    <location>
        <begin position="1327"/>
        <end position="1336"/>
    </location>
</feature>
<feature type="compositionally biased region" description="Polar residues" evidence="1">
    <location>
        <begin position="544"/>
        <end position="566"/>
    </location>
</feature>
<protein>
    <submittedName>
        <fullName evidence="4">Apple domain-containing protein</fullName>
    </submittedName>
</protein>
<feature type="compositionally biased region" description="Polar residues" evidence="1">
    <location>
        <begin position="2957"/>
        <end position="2968"/>
    </location>
</feature>
<feature type="compositionally biased region" description="Polar residues" evidence="1">
    <location>
        <begin position="2346"/>
        <end position="2359"/>
    </location>
</feature>
<accession>A0A0N5B4W1</accession>
<feature type="region of interest" description="Disordered" evidence="1">
    <location>
        <begin position="1123"/>
        <end position="1200"/>
    </location>
</feature>
<feature type="compositionally biased region" description="Basic and acidic residues" evidence="1">
    <location>
        <begin position="2152"/>
        <end position="2191"/>
    </location>
</feature>
<dbReference type="InterPro" id="IPR052620">
    <property type="entry name" value="ELYS/MEL-28_NucAsmblyFactor"/>
</dbReference>
<feature type="compositionally biased region" description="Polar residues" evidence="1">
    <location>
        <begin position="2081"/>
        <end position="2093"/>
    </location>
</feature>
<feature type="region of interest" description="Disordered" evidence="1">
    <location>
        <begin position="1220"/>
        <end position="1625"/>
    </location>
</feature>
<evidence type="ECO:0000256" key="2">
    <source>
        <dbReference type="SAM" id="SignalP"/>
    </source>
</evidence>
<feature type="region of interest" description="Disordered" evidence="1">
    <location>
        <begin position="3130"/>
        <end position="3282"/>
    </location>
</feature>
<feature type="region of interest" description="Disordered" evidence="1">
    <location>
        <begin position="2060"/>
        <end position="2391"/>
    </location>
</feature>
<feature type="compositionally biased region" description="Polar residues" evidence="1">
    <location>
        <begin position="1436"/>
        <end position="1453"/>
    </location>
</feature>
<feature type="compositionally biased region" description="Low complexity" evidence="1">
    <location>
        <begin position="2590"/>
        <end position="2610"/>
    </location>
</feature>
<feature type="compositionally biased region" description="Basic and acidic residues" evidence="1">
    <location>
        <begin position="3184"/>
        <end position="3198"/>
    </location>
</feature>
<proteinExistence type="predicted"/>
<feature type="compositionally biased region" description="Basic and acidic residues" evidence="1">
    <location>
        <begin position="1149"/>
        <end position="1163"/>
    </location>
</feature>
<feature type="region of interest" description="Disordered" evidence="1">
    <location>
        <begin position="3033"/>
        <end position="3117"/>
    </location>
</feature>
<feature type="compositionally biased region" description="Low complexity" evidence="1">
    <location>
        <begin position="2060"/>
        <end position="2076"/>
    </location>
</feature>
<feature type="region of interest" description="Disordered" evidence="1">
    <location>
        <begin position="753"/>
        <end position="1084"/>
    </location>
</feature>
<feature type="compositionally biased region" description="Basic and acidic residues" evidence="1">
    <location>
        <begin position="2748"/>
        <end position="2758"/>
    </location>
</feature>
<evidence type="ECO:0000313" key="3">
    <source>
        <dbReference type="Proteomes" id="UP000046392"/>
    </source>
</evidence>
<organism evidence="3 4">
    <name type="scientific">Strongyloides papillosus</name>
    <name type="common">Intestinal threadworm</name>
    <dbReference type="NCBI Taxonomy" id="174720"/>
    <lineage>
        <taxon>Eukaryota</taxon>
        <taxon>Metazoa</taxon>
        <taxon>Ecdysozoa</taxon>
        <taxon>Nematoda</taxon>
        <taxon>Chromadorea</taxon>
        <taxon>Rhabditida</taxon>
        <taxon>Tylenchina</taxon>
        <taxon>Panagrolaimomorpha</taxon>
        <taxon>Strongyloidoidea</taxon>
        <taxon>Strongyloididae</taxon>
        <taxon>Strongyloides</taxon>
    </lineage>
</organism>
<feature type="compositionally biased region" description="Polar residues" evidence="1">
    <location>
        <begin position="2256"/>
        <end position="2270"/>
    </location>
</feature>
<feature type="compositionally biased region" description="Polar residues" evidence="1">
    <location>
        <begin position="3040"/>
        <end position="3074"/>
    </location>
</feature>
<feature type="compositionally biased region" description="Basic and acidic residues" evidence="1">
    <location>
        <begin position="1494"/>
        <end position="1506"/>
    </location>
</feature>
<feature type="compositionally biased region" description="Polar residues" evidence="1">
    <location>
        <begin position="1735"/>
        <end position="1756"/>
    </location>
</feature>
<feature type="compositionally biased region" description="Basic and acidic residues" evidence="1">
    <location>
        <begin position="980"/>
        <end position="1036"/>
    </location>
</feature>
<feature type="compositionally biased region" description="Low complexity" evidence="1">
    <location>
        <begin position="2858"/>
        <end position="2878"/>
    </location>
</feature>
<feature type="compositionally biased region" description="Polar residues" evidence="1">
    <location>
        <begin position="1304"/>
        <end position="1324"/>
    </location>
</feature>
<feature type="compositionally biased region" description="Basic and acidic residues" evidence="1">
    <location>
        <begin position="2199"/>
        <end position="2219"/>
    </location>
</feature>
<feature type="compositionally biased region" description="Basic and acidic residues" evidence="1">
    <location>
        <begin position="2649"/>
        <end position="2658"/>
    </location>
</feature>
<dbReference type="WBParaSite" id="SPAL_0000111100.1">
    <property type="protein sequence ID" value="SPAL_0000111100.1"/>
    <property type="gene ID" value="SPAL_0000111100"/>
</dbReference>
<feature type="compositionally biased region" description="Polar residues" evidence="1">
    <location>
        <begin position="835"/>
        <end position="845"/>
    </location>
</feature>
<feature type="region of interest" description="Disordered" evidence="1">
    <location>
        <begin position="2506"/>
        <end position="2705"/>
    </location>
</feature>
<feature type="compositionally biased region" description="Polar residues" evidence="1">
    <location>
        <begin position="3212"/>
        <end position="3227"/>
    </location>
</feature>
<feature type="compositionally biased region" description="Basic and acidic residues" evidence="1">
    <location>
        <begin position="2557"/>
        <end position="2570"/>
    </location>
</feature>
<evidence type="ECO:0000313" key="4">
    <source>
        <dbReference type="WBParaSite" id="SPAL_0000111100.1"/>
    </source>
</evidence>
<dbReference type="Proteomes" id="UP000046392">
    <property type="component" value="Unplaced"/>
</dbReference>
<feature type="compositionally biased region" description="Basic and acidic residues" evidence="1">
    <location>
        <begin position="3083"/>
        <end position="3114"/>
    </location>
</feature>
<feature type="compositionally biased region" description="Basic and acidic residues" evidence="1">
    <location>
        <begin position="1976"/>
        <end position="1995"/>
    </location>
</feature>
<feature type="chain" id="PRO_5005893761" evidence="2">
    <location>
        <begin position="27"/>
        <end position="3725"/>
    </location>
</feature>
<feature type="compositionally biased region" description="Polar residues" evidence="1">
    <location>
        <begin position="2010"/>
        <end position="2019"/>
    </location>
</feature>
<feature type="compositionally biased region" description="Basic and acidic residues" evidence="1">
    <location>
        <begin position="912"/>
        <end position="928"/>
    </location>
</feature>
<feature type="compositionally biased region" description="Basic and acidic residues" evidence="1">
    <location>
        <begin position="1564"/>
        <end position="1576"/>
    </location>
</feature>
<dbReference type="STRING" id="174720.A0A0N5B4W1"/>
<dbReference type="PANTHER" id="PTHR21583">
    <property type="entry name" value="ELYS PROTEIN"/>
    <property type="match status" value="1"/>
</dbReference>
<feature type="compositionally biased region" description="Polar residues" evidence="1">
    <location>
        <begin position="2572"/>
        <end position="2582"/>
    </location>
</feature>
<feature type="compositionally biased region" description="Low complexity" evidence="1">
    <location>
        <begin position="2535"/>
        <end position="2547"/>
    </location>
</feature>
<feature type="compositionally biased region" description="Polar residues" evidence="1">
    <location>
        <begin position="3256"/>
        <end position="3270"/>
    </location>
</feature>
<feature type="region of interest" description="Disordered" evidence="1">
    <location>
        <begin position="2405"/>
        <end position="2442"/>
    </location>
</feature>
<feature type="compositionally biased region" description="Basic and acidic residues" evidence="1">
    <location>
        <begin position="1375"/>
        <end position="1386"/>
    </location>
</feature>
<feature type="compositionally biased region" description="Basic and acidic residues" evidence="1">
    <location>
        <begin position="2614"/>
        <end position="2627"/>
    </location>
</feature>
<feature type="compositionally biased region" description="Basic and acidic residues" evidence="1">
    <location>
        <begin position="2927"/>
        <end position="2952"/>
    </location>
</feature>
<feature type="compositionally biased region" description="Polar residues" evidence="1">
    <location>
        <begin position="2506"/>
        <end position="2519"/>
    </location>
</feature>
<feature type="compositionally biased region" description="Low complexity" evidence="1">
    <location>
        <begin position="2313"/>
        <end position="2322"/>
    </location>
</feature>
<feature type="region of interest" description="Disordered" evidence="1">
    <location>
        <begin position="2841"/>
        <end position="2968"/>
    </location>
</feature>
<feature type="region of interest" description="Disordered" evidence="1">
    <location>
        <begin position="2739"/>
        <end position="2762"/>
    </location>
</feature>
<feature type="compositionally biased region" description="Polar residues" evidence="1">
    <location>
        <begin position="1507"/>
        <end position="1522"/>
    </location>
</feature>
<feature type="compositionally biased region" description="Basic and acidic residues" evidence="1">
    <location>
        <begin position="2680"/>
        <end position="2697"/>
    </location>
</feature>
<feature type="compositionally biased region" description="Polar residues" evidence="1">
    <location>
        <begin position="1961"/>
        <end position="1971"/>
    </location>
</feature>
<feature type="compositionally biased region" description="Low complexity" evidence="1">
    <location>
        <begin position="568"/>
        <end position="580"/>
    </location>
</feature>
<name>A0A0N5B4W1_STREA</name>
<feature type="signal peptide" evidence="2">
    <location>
        <begin position="1"/>
        <end position="26"/>
    </location>
</feature>
<keyword evidence="2" id="KW-0732">Signal</keyword>
<feature type="region of interest" description="Disordered" evidence="1">
    <location>
        <begin position="1695"/>
        <end position="1910"/>
    </location>
</feature>
<evidence type="ECO:0000256" key="1">
    <source>
        <dbReference type="SAM" id="MobiDB-lite"/>
    </source>
</evidence>
<feature type="compositionally biased region" description="Acidic residues" evidence="1">
    <location>
        <begin position="1245"/>
        <end position="1254"/>
    </location>
</feature>
<keyword evidence="3" id="KW-1185">Reference proteome</keyword>
<feature type="compositionally biased region" description="Polar residues" evidence="1">
    <location>
        <begin position="2230"/>
        <end position="2239"/>
    </location>
</feature>
<feature type="compositionally biased region" description="Polar residues" evidence="1">
    <location>
        <begin position="1803"/>
        <end position="1821"/>
    </location>
</feature>